<dbReference type="OrthoDB" id="9774262at2"/>
<keyword evidence="1" id="KW-1133">Transmembrane helix</keyword>
<dbReference type="PANTHER" id="PTHR42732">
    <property type="entry name" value="BETA-GALACTOSIDASE"/>
    <property type="match status" value="1"/>
</dbReference>
<dbReference type="AlphaFoldDB" id="A0A506PKJ4"/>
<dbReference type="PANTHER" id="PTHR42732:SF1">
    <property type="entry name" value="BETA-MANNOSIDASE"/>
    <property type="match status" value="1"/>
</dbReference>
<organism evidence="3 4">
    <name type="scientific">Paucihalobacter ruber</name>
    <dbReference type="NCBI Taxonomy" id="2567861"/>
    <lineage>
        <taxon>Bacteria</taxon>
        <taxon>Pseudomonadati</taxon>
        <taxon>Bacteroidota</taxon>
        <taxon>Flavobacteriia</taxon>
        <taxon>Flavobacteriales</taxon>
        <taxon>Flavobacteriaceae</taxon>
        <taxon>Paucihalobacter</taxon>
    </lineage>
</organism>
<sequence>MRLLRKVFFWSVLVCLFAAMGWLFHQYSKRPDYKPSNKIVHIVKNNNQFTLIRNGQPFEIKGAAGSSNFQILSEIGGNTIRVYDTVNLKAVLDEAEKFNLAVIVDIPIPNYHKDYFNYQNKNLQNNLKESVKSLVNQYKNHPALLMWNLGNELHFPITPFANEFNTTYKELINIIKTEDPNHPLSVTTEGSRSKTLFLFFNFPEIDIYGFNTFGALHETEEKLKTLKPVYGKFPFFISEWGCNGPWEVSSNSWGATTEPFSSEKVNQLIRNYNFIKILNTGSSIGSLLFYWGHKHESTHTWFSMFDRENKPSHQIKTLEQLWKDRATSNLLFNIQDITINNHNSAENLVFKPTDTLNAQINFTYLADSLNNNQLTFKWELYPEIWHYRFRDYEKTAIKTQLISTKKVTSSIEFRTLLREGPYRLFVNIYDSNNYFATANLSFYVLEKP</sequence>
<dbReference type="EMBL" id="VHIQ01000003">
    <property type="protein sequence ID" value="TPV34084.1"/>
    <property type="molecule type" value="Genomic_DNA"/>
</dbReference>
<dbReference type="Pfam" id="PF02836">
    <property type="entry name" value="Glyco_hydro_2_C"/>
    <property type="match status" value="1"/>
</dbReference>
<dbReference type="InterPro" id="IPR006103">
    <property type="entry name" value="Glyco_hydro_2_cat"/>
</dbReference>
<dbReference type="InterPro" id="IPR051913">
    <property type="entry name" value="GH2_Domain-Containing"/>
</dbReference>
<comment type="caution">
    <text evidence="3">The sequence shown here is derived from an EMBL/GenBank/DDBJ whole genome shotgun (WGS) entry which is preliminary data.</text>
</comment>
<accession>A0A506PKJ4</accession>
<feature type="transmembrane region" description="Helical" evidence="1">
    <location>
        <begin position="7"/>
        <end position="25"/>
    </location>
</feature>
<gene>
    <name evidence="3" type="ORF">FJ651_07970</name>
</gene>
<name>A0A506PKJ4_9FLAO</name>
<dbReference type="Gene3D" id="3.20.20.80">
    <property type="entry name" value="Glycosidases"/>
    <property type="match status" value="1"/>
</dbReference>
<proteinExistence type="predicted"/>
<evidence type="ECO:0000256" key="1">
    <source>
        <dbReference type="SAM" id="Phobius"/>
    </source>
</evidence>
<dbReference type="InterPro" id="IPR017853">
    <property type="entry name" value="GH"/>
</dbReference>
<dbReference type="RefSeq" id="WP_140989981.1">
    <property type="nucleotide sequence ID" value="NZ_VHIQ01000003.1"/>
</dbReference>
<keyword evidence="1" id="KW-0472">Membrane</keyword>
<keyword evidence="1" id="KW-0812">Transmembrane</keyword>
<dbReference type="GO" id="GO:0004553">
    <property type="term" value="F:hydrolase activity, hydrolyzing O-glycosyl compounds"/>
    <property type="evidence" value="ECO:0007669"/>
    <property type="project" value="InterPro"/>
</dbReference>
<dbReference type="SUPFAM" id="SSF51445">
    <property type="entry name" value="(Trans)glycosidases"/>
    <property type="match status" value="1"/>
</dbReference>
<reference evidence="3 4" key="1">
    <citation type="submission" date="2019-06" db="EMBL/GenBank/DDBJ databases">
        <title>Flavobacteriaceae Paucihalobacterium erythroidium CWB-1, complete genome.</title>
        <authorList>
            <person name="Wu S."/>
        </authorList>
    </citation>
    <scope>NUCLEOTIDE SEQUENCE [LARGE SCALE GENOMIC DNA]</scope>
    <source>
        <strain evidence="3 4">CWB-1</strain>
    </source>
</reference>
<evidence type="ECO:0000313" key="4">
    <source>
        <dbReference type="Proteomes" id="UP000317332"/>
    </source>
</evidence>
<evidence type="ECO:0000259" key="2">
    <source>
        <dbReference type="Pfam" id="PF02836"/>
    </source>
</evidence>
<protein>
    <recommendedName>
        <fullName evidence="2">Glycoside hydrolase family 2 catalytic domain-containing protein</fullName>
    </recommendedName>
</protein>
<dbReference type="GO" id="GO:0005975">
    <property type="term" value="P:carbohydrate metabolic process"/>
    <property type="evidence" value="ECO:0007669"/>
    <property type="project" value="InterPro"/>
</dbReference>
<keyword evidence="4" id="KW-1185">Reference proteome</keyword>
<feature type="domain" description="Glycoside hydrolase family 2 catalytic" evidence="2">
    <location>
        <begin position="91"/>
        <end position="241"/>
    </location>
</feature>
<evidence type="ECO:0000313" key="3">
    <source>
        <dbReference type="EMBL" id="TPV34084.1"/>
    </source>
</evidence>
<dbReference type="Proteomes" id="UP000317332">
    <property type="component" value="Unassembled WGS sequence"/>
</dbReference>